<evidence type="ECO:0000256" key="4">
    <source>
        <dbReference type="HAMAP-Rule" id="MF_01928"/>
    </source>
</evidence>
<dbReference type="Pfam" id="PF22660">
    <property type="entry name" value="RS_preATP-grasp-like"/>
    <property type="match status" value="1"/>
</dbReference>
<feature type="binding site" evidence="4">
    <location>
        <begin position="298"/>
        <end position="299"/>
    </location>
    <ligand>
        <name>ATP</name>
        <dbReference type="ChEBI" id="CHEBI:30616"/>
    </ligand>
</feature>
<dbReference type="AlphaFoldDB" id="A0A841K5R4"/>
<dbReference type="PANTHER" id="PTHR11609">
    <property type="entry name" value="PURINE BIOSYNTHESIS PROTEIN 6/7, PUR6/7"/>
    <property type="match status" value="1"/>
</dbReference>
<comment type="similarity">
    <text evidence="4 5">Belongs to the PurK/PurT family.</text>
</comment>
<dbReference type="InterPro" id="IPR013815">
    <property type="entry name" value="ATP_grasp_subdomain_1"/>
</dbReference>
<dbReference type="SUPFAM" id="SSF56059">
    <property type="entry name" value="Glutathione synthetase ATP-binding domain-like"/>
    <property type="match status" value="1"/>
</dbReference>
<comment type="caution">
    <text evidence="4">Lacks conserved residue(s) required for the propagation of feature annotation.</text>
</comment>
<keyword evidence="2 4" id="KW-0658">Purine biosynthesis</keyword>
<organism evidence="7 8">
    <name type="scientific">Silvibacterium bohemicum</name>
    <dbReference type="NCBI Taxonomy" id="1577686"/>
    <lineage>
        <taxon>Bacteria</taxon>
        <taxon>Pseudomonadati</taxon>
        <taxon>Acidobacteriota</taxon>
        <taxon>Terriglobia</taxon>
        <taxon>Terriglobales</taxon>
        <taxon>Acidobacteriaceae</taxon>
        <taxon>Silvibacterium</taxon>
    </lineage>
</organism>
<dbReference type="SUPFAM" id="SSF51246">
    <property type="entry name" value="Rudiment single hybrid motif"/>
    <property type="match status" value="1"/>
</dbReference>
<evidence type="ECO:0000259" key="6">
    <source>
        <dbReference type="PROSITE" id="PS50975"/>
    </source>
</evidence>
<keyword evidence="1 4" id="KW-0547">Nucleotide-binding</keyword>
<evidence type="ECO:0000256" key="5">
    <source>
        <dbReference type="RuleBase" id="RU361200"/>
    </source>
</evidence>
<dbReference type="InterPro" id="IPR011054">
    <property type="entry name" value="Rudment_hybrid_motif"/>
</dbReference>
<dbReference type="GO" id="GO:0006189">
    <property type="term" value="P:'de novo' IMP biosynthetic process"/>
    <property type="evidence" value="ECO:0007669"/>
    <property type="project" value="UniProtKB-UniRule"/>
</dbReference>
<evidence type="ECO:0000256" key="3">
    <source>
        <dbReference type="ARBA" id="ARBA00022840"/>
    </source>
</evidence>
<feature type="binding site" evidence="4">
    <location>
        <begin position="208"/>
        <end position="211"/>
    </location>
    <ligand>
        <name>ATP</name>
        <dbReference type="ChEBI" id="CHEBI:30616"/>
    </ligand>
</feature>
<dbReference type="Proteomes" id="UP000538666">
    <property type="component" value="Unassembled WGS sequence"/>
</dbReference>
<feature type="binding site" evidence="4">
    <location>
        <position position="156"/>
    </location>
    <ligand>
        <name>ATP</name>
        <dbReference type="ChEBI" id="CHEBI:30616"/>
    </ligand>
</feature>
<dbReference type="InterPro" id="IPR003135">
    <property type="entry name" value="ATP-grasp_carboxylate-amine"/>
</dbReference>
<protein>
    <recommendedName>
        <fullName evidence="4 5">N5-carboxyaminoimidazole ribonucleotide synthase</fullName>
        <shortName evidence="4 5">N5-CAIR synthase</shortName>
        <ecNumber evidence="4 5">6.3.4.18</ecNumber>
    </recommendedName>
    <alternativeName>
        <fullName evidence="4 5">5-(carboxyamino)imidazole ribonucleotide synthetase</fullName>
    </alternativeName>
</protein>
<proteinExistence type="inferred from homology"/>
<evidence type="ECO:0000256" key="1">
    <source>
        <dbReference type="ARBA" id="ARBA00022741"/>
    </source>
</evidence>
<gene>
    <name evidence="4 5" type="primary">purK</name>
    <name evidence="7" type="ORF">HNQ77_003565</name>
</gene>
<dbReference type="EC" id="6.3.4.18" evidence="4 5"/>
<dbReference type="Pfam" id="PF17769">
    <property type="entry name" value="PurK_C"/>
    <property type="match status" value="1"/>
</dbReference>
<dbReference type="Pfam" id="PF02222">
    <property type="entry name" value="ATP-grasp"/>
    <property type="match status" value="1"/>
</dbReference>
<dbReference type="GO" id="GO:0005524">
    <property type="term" value="F:ATP binding"/>
    <property type="evidence" value="ECO:0007669"/>
    <property type="project" value="UniProtKB-UniRule"/>
</dbReference>
<keyword evidence="4 5" id="KW-0436">Ligase</keyword>
<dbReference type="InterPro" id="IPR054350">
    <property type="entry name" value="PurT/PurK_preATP-grasp"/>
</dbReference>
<comment type="function">
    <text evidence="5">Catalyzes the ATP-dependent conversion of 5-aminoimidazole ribonucleotide (AIR) and HCO(3)- to N5-carboxyaminoimidazole ribonucleotide (N5-CAIR).</text>
</comment>
<feature type="domain" description="ATP-grasp" evidence="6">
    <location>
        <begin position="120"/>
        <end position="328"/>
    </location>
</feature>
<dbReference type="SUPFAM" id="SSF52440">
    <property type="entry name" value="PreATP-grasp domain"/>
    <property type="match status" value="1"/>
</dbReference>
<accession>A0A841K5R4</accession>
<dbReference type="HAMAP" id="MF_01928">
    <property type="entry name" value="PurK"/>
    <property type="match status" value="1"/>
</dbReference>
<feature type="binding site" evidence="4">
    <location>
        <position position="239"/>
    </location>
    <ligand>
        <name>ATP</name>
        <dbReference type="ChEBI" id="CHEBI:30616"/>
    </ligand>
</feature>
<feature type="binding site" evidence="4">
    <location>
        <position position="216"/>
    </location>
    <ligand>
        <name>ATP</name>
        <dbReference type="ChEBI" id="CHEBI:30616"/>
    </ligand>
</feature>
<dbReference type="InterPro" id="IPR040686">
    <property type="entry name" value="PurK_C"/>
</dbReference>
<dbReference type="GO" id="GO:0005829">
    <property type="term" value="C:cytosol"/>
    <property type="evidence" value="ECO:0007669"/>
    <property type="project" value="TreeGrafter"/>
</dbReference>
<keyword evidence="3 4" id="KW-0067">ATP-binding</keyword>
<dbReference type="Gene3D" id="3.30.470.20">
    <property type="entry name" value="ATP-grasp fold, B domain"/>
    <property type="match status" value="1"/>
</dbReference>
<dbReference type="NCBIfam" id="TIGR01161">
    <property type="entry name" value="purK"/>
    <property type="match status" value="1"/>
</dbReference>
<comment type="function">
    <text evidence="4">Catalyzes the ATP-dependent conversion of 5-aminoimidazole ribonucleotide (AIR) and HCO(3)(-) to N5-carboxyaminoimidazole ribonucleotide (N5-CAIR).</text>
</comment>
<dbReference type="InterPro" id="IPR011761">
    <property type="entry name" value="ATP-grasp"/>
</dbReference>
<dbReference type="UniPathway" id="UPA00074">
    <property type="reaction ID" value="UER00942"/>
</dbReference>
<dbReference type="PANTHER" id="PTHR11609:SF5">
    <property type="entry name" value="PHOSPHORIBOSYLAMINOIMIDAZOLE CARBOXYLASE"/>
    <property type="match status" value="1"/>
</dbReference>
<comment type="catalytic activity">
    <reaction evidence="4 5">
        <text>5-amino-1-(5-phospho-beta-D-ribosyl)imidazole + hydrogencarbonate + ATP = 5-carboxyamino-1-(5-phospho-D-ribosyl)imidazole + ADP + phosphate + 2 H(+)</text>
        <dbReference type="Rhea" id="RHEA:19317"/>
        <dbReference type="ChEBI" id="CHEBI:15378"/>
        <dbReference type="ChEBI" id="CHEBI:17544"/>
        <dbReference type="ChEBI" id="CHEBI:30616"/>
        <dbReference type="ChEBI" id="CHEBI:43474"/>
        <dbReference type="ChEBI" id="CHEBI:58730"/>
        <dbReference type="ChEBI" id="CHEBI:137981"/>
        <dbReference type="ChEBI" id="CHEBI:456216"/>
        <dbReference type="EC" id="6.3.4.18"/>
    </reaction>
</comment>
<dbReference type="PROSITE" id="PS50975">
    <property type="entry name" value="ATP_GRASP"/>
    <property type="match status" value="1"/>
</dbReference>
<dbReference type="GO" id="GO:0034028">
    <property type="term" value="F:5-(carboxyamino)imidazole ribonucleotide synthase activity"/>
    <property type="evidence" value="ECO:0007669"/>
    <property type="project" value="UniProtKB-UniRule"/>
</dbReference>
<dbReference type="NCBIfam" id="NF004679">
    <property type="entry name" value="PRK06019.1-5"/>
    <property type="match status" value="1"/>
</dbReference>
<comment type="subunit">
    <text evidence="4 5">Homodimer.</text>
</comment>
<keyword evidence="8" id="KW-1185">Reference proteome</keyword>
<dbReference type="GO" id="GO:0004638">
    <property type="term" value="F:phosphoribosylaminoimidazole carboxylase activity"/>
    <property type="evidence" value="ECO:0007669"/>
    <property type="project" value="InterPro"/>
</dbReference>
<dbReference type="Gene3D" id="3.40.50.20">
    <property type="match status" value="1"/>
</dbReference>
<name>A0A841K5R4_9BACT</name>
<dbReference type="EMBL" id="JACHEK010000007">
    <property type="protein sequence ID" value="MBB6145604.1"/>
    <property type="molecule type" value="Genomic_DNA"/>
</dbReference>
<reference evidence="7 8" key="1">
    <citation type="submission" date="2020-08" db="EMBL/GenBank/DDBJ databases">
        <title>Genomic Encyclopedia of Type Strains, Phase IV (KMG-IV): sequencing the most valuable type-strain genomes for metagenomic binning, comparative biology and taxonomic classification.</title>
        <authorList>
            <person name="Goeker M."/>
        </authorList>
    </citation>
    <scope>NUCLEOTIDE SEQUENCE [LARGE SCALE GENOMIC DNA]</scope>
    <source>
        <strain evidence="7 8">DSM 103733</strain>
    </source>
</reference>
<sequence>MSEESKPKRATKAILPGSTIGILGGGQLGRMMAMAARSLGYRIQVMDPDPSCPARFVVDACFEGGWNDARAAADLARGCDVVTLEIEQVSLAALEAAKKYAPVRPSAELMGVVQDRIVQKTWLAERGFPLGPWRAIESESDLAEAVPALGGKLFVKSARGGYDGRSQVKIGFDDPSISDESHVSNSRRGAPAAVHAWRLLGERPCVAEAAIDLDKEISVMVARAPNGETKSFASAMNHHENQILVWSVIPSSIPAEMEAKAQEIACRIAAEFELEGVLAVEMFVTKPGADGTSQLLVNELAPRPHNSYHASERACVTSQFEQAIRAVCDLPLGDVSVVQPAAIANLLGDLWFNEDGSPREPRFDAALAVPGVRLHLYEKHNPRKGRKMGHLSAVGATPDEAVRRALEGQRQL</sequence>
<dbReference type="GO" id="GO:0046872">
    <property type="term" value="F:metal ion binding"/>
    <property type="evidence" value="ECO:0007669"/>
    <property type="project" value="InterPro"/>
</dbReference>
<dbReference type="InterPro" id="IPR016185">
    <property type="entry name" value="PreATP-grasp_dom_sf"/>
</dbReference>
<feature type="binding site" evidence="4">
    <location>
        <position position="116"/>
    </location>
    <ligand>
        <name>ATP</name>
        <dbReference type="ChEBI" id="CHEBI:30616"/>
    </ligand>
</feature>
<comment type="pathway">
    <text evidence="4 5">Purine metabolism; IMP biosynthesis via de novo pathway; 5-amino-1-(5-phospho-D-ribosyl)imidazole-4-carboxylate from 5-amino-1-(5-phospho-D-ribosyl)imidazole (N5-CAIR route): step 1/2.</text>
</comment>
<evidence type="ECO:0000313" key="8">
    <source>
        <dbReference type="Proteomes" id="UP000538666"/>
    </source>
</evidence>
<comment type="caution">
    <text evidence="7">The sequence shown here is derived from an EMBL/GenBank/DDBJ whole genome shotgun (WGS) entry which is preliminary data.</text>
</comment>
<evidence type="ECO:0000256" key="2">
    <source>
        <dbReference type="ARBA" id="ARBA00022755"/>
    </source>
</evidence>
<dbReference type="Gene3D" id="3.30.1490.20">
    <property type="entry name" value="ATP-grasp fold, A domain"/>
    <property type="match status" value="1"/>
</dbReference>
<evidence type="ECO:0000313" key="7">
    <source>
        <dbReference type="EMBL" id="MBB6145604.1"/>
    </source>
</evidence>
<dbReference type="InterPro" id="IPR005875">
    <property type="entry name" value="PurK"/>
</dbReference>